<evidence type="ECO:0000256" key="7">
    <source>
        <dbReference type="ARBA" id="ARBA00022884"/>
    </source>
</evidence>
<feature type="compositionally biased region" description="Pro residues" evidence="9">
    <location>
        <begin position="49"/>
        <end position="60"/>
    </location>
</feature>
<feature type="compositionally biased region" description="Basic and acidic residues" evidence="9">
    <location>
        <begin position="1"/>
        <end position="11"/>
    </location>
</feature>
<feature type="compositionally biased region" description="Low complexity" evidence="9">
    <location>
        <begin position="95"/>
        <end position="107"/>
    </location>
</feature>
<feature type="domain" description="S1 motif" evidence="10">
    <location>
        <begin position="738"/>
        <end position="819"/>
    </location>
</feature>
<comment type="catalytic activity">
    <reaction evidence="1 8">
        <text>Exonucleolytic cleavage in the 3'- to 5'-direction to yield nucleoside 5'-phosphates.</text>
        <dbReference type="EC" id="3.1.13.1"/>
    </reaction>
</comment>
<accession>A0ABY6BJ76</accession>
<dbReference type="NCBIfam" id="TIGR02063">
    <property type="entry name" value="RNase_R"/>
    <property type="match status" value="1"/>
</dbReference>
<feature type="region of interest" description="Disordered" evidence="9">
    <location>
        <begin position="1"/>
        <end position="112"/>
    </location>
</feature>
<evidence type="ECO:0000313" key="12">
    <source>
        <dbReference type="Proteomes" id="UP001064632"/>
    </source>
</evidence>
<dbReference type="Pfam" id="PF17876">
    <property type="entry name" value="CSD2"/>
    <property type="match status" value="1"/>
</dbReference>
<evidence type="ECO:0000313" key="11">
    <source>
        <dbReference type="EMBL" id="UXI69819.1"/>
    </source>
</evidence>
<dbReference type="SUPFAM" id="SSF50249">
    <property type="entry name" value="Nucleic acid-binding proteins"/>
    <property type="match status" value="4"/>
</dbReference>
<dbReference type="PROSITE" id="PS50126">
    <property type="entry name" value="S1"/>
    <property type="match status" value="1"/>
</dbReference>
<dbReference type="PANTHER" id="PTHR23355">
    <property type="entry name" value="RIBONUCLEASE"/>
    <property type="match status" value="1"/>
</dbReference>
<dbReference type="Pfam" id="PF08206">
    <property type="entry name" value="OB_RNB"/>
    <property type="match status" value="1"/>
</dbReference>
<keyword evidence="3 8" id="KW-0963">Cytoplasm</keyword>
<dbReference type="Pfam" id="PF00773">
    <property type="entry name" value="RNB"/>
    <property type="match status" value="1"/>
</dbReference>
<evidence type="ECO:0000256" key="5">
    <source>
        <dbReference type="ARBA" id="ARBA00022801"/>
    </source>
</evidence>
<comment type="subcellular location">
    <subcellularLocation>
        <location evidence="2 8">Cytoplasm</location>
    </subcellularLocation>
</comment>
<organism evidence="11 12">
    <name type="scientific">Tahibacter amnicola</name>
    <dbReference type="NCBI Taxonomy" id="2976241"/>
    <lineage>
        <taxon>Bacteria</taxon>
        <taxon>Pseudomonadati</taxon>
        <taxon>Pseudomonadota</taxon>
        <taxon>Gammaproteobacteria</taxon>
        <taxon>Lysobacterales</taxon>
        <taxon>Rhodanobacteraceae</taxon>
        <taxon>Tahibacter</taxon>
    </lineage>
</organism>
<proteinExistence type="inferred from homology"/>
<comment type="function">
    <text evidence="8">3'-5' exoribonuclease that releases 5'-nucleoside monophosphates and is involved in maturation of structured RNAs.</text>
</comment>
<dbReference type="InterPro" id="IPR012340">
    <property type="entry name" value="NA-bd_OB-fold"/>
</dbReference>
<dbReference type="NCBIfam" id="TIGR00358">
    <property type="entry name" value="3_prime_RNase"/>
    <property type="match status" value="1"/>
</dbReference>
<dbReference type="Gene3D" id="2.40.50.140">
    <property type="entry name" value="Nucleic acid-binding proteins"/>
    <property type="match status" value="2"/>
</dbReference>
<keyword evidence="5 8" id="KW-0378">Hydrolase</keyword>
<evidence type="ECO:0000256" key="9">
    <source>
        <dbReference type="SAM" id="MobiDB-lite"/>
    </source>
</evidence>
<dbReference type="Proteomes" id="UP001064632">
    <property type="component" value="Chromosome"/>
</dbReference>
<evidence type="ECO:0000256" key="1">
    <source>
        <dbReference type="ARBA" id="ARBA00001849"/>
    </source>
</evidence>
<dbReference type="InterPro" id="IPR011129">
    <property type="entry name" value="CSD"/>
</dbReference>
<dbReference type="PROSITE" id="PS01175">
    <property type="entry name" value="RIBONUCLEASE_II"/>
    <property type="match status" value="1"/>
</dbReference>
<dbReference type="InterPro" id="IPR022966">
    <property type="entry name" value="RNase_II/R_CS"/>
</dbReference>
<keyword evidence="4 8" id="KW-0540">Nuclease</keyword>
<keyword evidence="6 8" id="KW-0269">Exonuclease</keyword>
<evidence type="ECO:0000259" key="10">
    <source>
        <dbReference type="PROSITE" id="PS50126"/>
    </source>
</evidence>
<dbReference type="EC" id="3.1.13.1" evidence="8"/>
<evidence type="ECO:0000256" key="8">
    <source>
        <dbReference type="HAMAP-Rule" id="MF_01895"/>
    </source>
</evidence>
<dbReference type="SMART" id="SM00955">
    <property type="entry name" value="RNB"/>
    <property type="match status" value="1"/>
</dbReference>
<dbReference type="InterPro" id="IPR013223">
    <property type="entry name" value="RNase_B_OB_dom"/>
</dbReference>
<evidence type="ECO:0000256" key="6">
    <source>
        <dbReference type="ARBA" id="ARBA00022839"/>
    </source>
</evidence>
<dbReference type="InterPro" id="IPR003029">
    <property type="entry name" value="S1_domain"/>
</dbReference>
<dbReference type="InterPro" id="IPR040476">
    <property type="entry name" value="CSD2"/>
</dbReference>
<dbReference type="HAMAP" id="MF_01895">
    <property type="entry name" value="RNase_R"/>
    <property type="match status" value="1"/>
</dbReference>
<name>A0ABY6BJ76_9GAMM</name>
<dbReference type="CDD" id="cd04471">
    <property type="entry name" value="S1_RNase_R"/>
    <property type="match status" value="1"/>
</dbReference>
<dbReference type="SMART" id="SM00316">
    <property type="entry name" value="S1"/>
    <property type="match status" value="1"/>
</dbReference>
<dbReference type="PANTHER" id="PTHR23355:SF9">
    <property type="entry name" value="DIS3-LIKE EXONUCLEASE 2"/>
    <property type="match status" value="1"/>
</dbReference>
<dbReference type="SMART" id="SM00357">
    <property type="entry name" value="CSP"/>
    <property type="match status" value="1"/>
</dbReference>
<dbReference type="RefSeq" id="WP_261696772.1">
    <property type="nucleotide sequence ID" value="NZ_CP104694.1"/>
</dbReference>
<evidence type="ECO:0000256" key="3">
    <source>
        <dbReference type="ARBA" id="ARBA00022490"/>
    </source>
</evidence>
<dbReference type="EMBL" id="CP104694">
    <property type="protein sequence ID" value="UXI69819.1"/>
    <property type="molecule type" value="Genomic_DNA"/>
</dbReference>
<keyword evidence="12" id="KW-1185">Reference proteome</keyword>
<reference evidence="11" key="1">
    <citation type="submission" date="2022-09" db="EMBL/GenBank/DDBJ databases">
        <title>Tahibacter sp. nov., isolated from a fresh water.</title>
        <authorList>
            <person name="Baek J.H."/>
            <person name="Lee J.K."/>
            <person name="Kim J.M."/>
            <person name="Jeon C.O."/>
        </authorList>
    </citation>
    <scope>NUCLEOTIDE SEQUENCE</scope>
    <source>
        <strain evidence="11">W38</strain>
    </source>
</reference>
<protein>
    <recommendedName>
        <fullName evidence="8">Ribonuclease R</fullName>
        <shortName evidence="8">RNase R</shortName>
        <ecNumber evidence="8">3.1.13.1</ecNumber>
    </recommendedName>
</protein>
<dbReference type="InterPro" id="IPR050180">
    <property type="entry name" value="RNR_Ribonuclease"/>
</dbReference>
<evidence type="ECO:0000256" key="2">
    <source>
        <dbReference type="ARBA" id="ARBA00004496"/>
    </source>
</evidence>
<dbReference type="InterPro" id="IPR011805">
    <property type="entry name" value="RNase_R"/>
</dbReference>
<evidence type="ECO:0000256" key="4">
    <source>
        <dbReference type="ARBA" id="ARBA00022722"/>
    </source>
</evidence>
<sequence>MKKNRTNDKNTKSPARTTARKTKLPAWFPEVPEPVRAKPKTSKAAPARPAAPKPAAAPPRPRARRVAEAGTAPEDVSRERFAAPPPARAGRKAGRSAPAAAQASTDPFAERERQRYEFPIPSREAILAFLVERGQLMTAEAIAQALELVHERDFDALTKRLAAMVRDGQLIQNRRGGYGVAQKLDLLPGVVLANPDGYGFLKPDAGGEDLYLSPYEMRKVLHGDRVLGSIVGVDRRGRRQGAIVEVLERRSPRLVGRVVEKDGLILVVPDDRRLHQEVLIPPGKECGARSGQIVVAEITDPPTAYRGPVGRVLAALGERLTPSLIVEMAIASHDIPHDWPEAALREAAEVEPEVHADELADRKDLRGLPLVTIDGEDARDFDDAVFAEPVASGFRLVVAIADVSYYVRPETALDEEAYKRATSVYFPGFVVPMLPETLSNGICSLNPKVDRMCMVCDMQIDHDGEVTKSKFYAAVMRSHARLTYTQVWKAIGEKDATARAQIGNLMPHIERLHQLYKVLAKARKKRGAIDFESAEVKFRLAPSGEVVQLGAEPRNDAHRLIEECMIAANVEAARFLNKKHIPALYRVHESPPEGKYQDLLEFLKDFSLKMPPADEVQPGDFATLIKKVQKRPDASLIESVLLRSQALAVYQPECHGHFGLALDAYAHFTSPIRRYPDLLVHRAIRFALTKAKPSQYTYTPAAMSSMAVHCSQCGRRAEEAERDVDERYKCAWMEKHVGSQFAGIVSGVTSFGLFVELTDSKVTGLVHITQLPNDYYHFDPIRHLLTGERRGLKFRLGDAVNVQVLRASLEDRKIDFRLVADDISEKKRR</sequence>
<dbReference type="InterPro" id="IPR001900">
    <property type="entry name" value="RNase_II/R"/>
</dbReference>
<comment type="similarity">
    <text evidence="8">Belongs to the RNR ribonuclease family. RNase R subfamily.</text>
</comment>
<keyword evidence="7 8" id="KW-0694">RNA-binding</keyword>
<dbReference type="Pfam" id="PF00575">
    <property type="entry name" value="S1"/>
    <property type="match status" value="1"/>
</dbReference>
<dbReference type="InterPro" id="IPR004476">
    <property type="entry name" value="RNase_II/RNase_R"/>
</dbReference>
<gene>
    <name evidence="8 11" type="primary">rnr</name>
    <name evidence="11" type="ORF">N4264_09395</name>
</gene>